<dbReference type="EMBL" id="NFLB01000015">
    <property type="protein sequence ID" value="OUQ04051.1"/>
    <property type="molecule type" value="Genomic_DNA"/>
</dbReference>
<dbReference type="Gene3D" id="2.40.50.1020">
    <property type="entry name" value="LytTr DNA-binding domain"/>
    <property type="match status" value="1"/>
</dbReference>
<dbReference type="Gene3D" id="3.40.50.2300">
    <property type="match status" value="1"/>
</dbReference>
<evidence type="ECO:0000259" key="1">
    <source>
        <dbReference type="PROSITE" id="PS50930"/>
    </source>
</evidence>
<dbReference type="PANTHER" id="PTHR37299">
    <property type="entry name" value="TRANSCRIPTIONAL REGULATOR-RELATED"/>
    <property type="match status" value="1"/>
</dbReference>
<dbReference type="SMART" id="SM00850">
    <property type="entry name" value="LytTR"/>
    <property type="match status" value="1"/>
</dbReference>
<evidence type="ECO:0000313" key="3">
    <source>
        <dbReference type="Proteomes" id="UP000196258"/>
    </source>
</evidence>
<evidence type="ECO:0000313" key="2">
    <source>
        <dbReference type="EMBL" id="OUQ04051.1"/>
    </source>
</evidence>
<dbReference type="InterPro" id="IPR011006">
    <property type="entry name" value="CheY-like_superfamily"/>
</dbReference>
<dbReference type="RefSeq" id="WP_087257958.1">
    <property type="nucleotide sequence ID" value="NZ_CALURN010000053.1"/>
</dbReference>
<dbReference type="SUPFAM" id="SSF52172">
    <property type="entry name" value="CheY-like"/>
    <property type="match status" value="1"/>
</dbReference>
<dbReference type="GO" id="GO:0000156">
    <property type="term" value="F:phosphorelay response regulator activity"/>
    <property type="evidence" value="ECO:0007669"/>
    <property type="project" value="InterPro"/>
</dbReference>
<gene>
    <name evidence="2" type="ORF">B5E91_11805</name>
</gene>
<dbReference type="PROSITE" id="PS50930">
    <property type="entry name" value="HTH_LYTTR"/>
    <property type="match status" value="1"/>
</dbReference>
<proteinExistence type="predicted"/>
<dbReference type="PANTHER" id="PTHR37299:SF1">
    <property type="entry name" value="STAGE 0 SPORULATION PROTEIN A HOMOLOG"/>
    <property type="match status" value="1"/>
</dbReference>
<dbReference type="AlphaFoldDB" id="A0A1Y4EG97"/>
<dbReference type="InterPro" id="IPR007492">
    <property type="entry name" value="LytTR_DNA-bd_dom"/>
</dbReference>
<feature type="domain" description="HTH LytTR-type" evidence="1">
    <location>
        <begin position="127"/>
        <end position="197"/>
    </location>
</feature>
<protein>
    <recommendedName>
        <fullName evidence="1">HTH LytTR-type domain-containing protein</fullName>
    </recommendedName>
</protein>
<accession>A0A1Y4EG97</accession>
<dbReference type="GO" id="GO:0003677">
    <property type="term" value="F:DNA binding"/>
    <property type="evidence" value="ECO:0007669"/>
    <property type="project" value="InterPro"/>
</dbReference>
<sequence length="233" mass="28140">MEMKILIIEDDFIFGERLKKLIDEKLAGKKNEIVIQKNITNLDLSQNYDYYFIDIMLDGENGINCGKAILDKNYFAKIIYMSSEDSLVYDTFVSKVYFFLRKEKLIQDLERLWYKIEQDSIKNNDYIEIISKRKREFLLKKDIIYIESNRNKCQIYLLDGQYEVYKTLKSFLSELNADKFFRINNYTIINLEYVKSVNNKRITLTNDTQFTLKRNYNSFVDAYHNNYMKRFKQ</sequence>
<dbReference type="InterPro" id="IPR046947">
    <property type="entry name" value="LytR-like"/>
</dbReference>
<name>A0A1Y4EG97_9FIRM</name>
<dbReference type="Pfam" id="PF04397">
    <property type="entry name" value="LytTR"/>
    <property type="match status" value="1"/>
</dbReference>
<dbReference type="Proteomes" id="UP000196258">
    <property type="component" value="Unassembled WGS sequence"/>
</dbReference>
<organism evidence="2 3">
    <name type="scientific">Thomasclavelia spiroformis</name>
    <dbReference type="NCBI Taxonomy" id="29348"/>
    <lineage>
        <taxon>Bacteria</taxon>
        <taxon>Bacillati</taxon>
        <taxon>Bacillota</taxon>
        <taxon>Erysipelotrichia</taxon>
        <taxon>Erysipelotrichales</taxon>
        <taxon>Coprobacillaceae</taxon>
        <taxon>Thomasclavelia</taxon>
    </lineage>
</organism>
<comment type="caution">
    <text evidence="2">The sequence shown here is derived from an EMBL/GenBank/DDBJ whole genome shotgun (WGS) entry which is preliminary data.</text>
</comment>
<reference evidence="3" key="1">
    <citation type="submission" date="2017-04" db="EMBL/GenBank/DDBJ databases">
        <title>Function of individual gut microbiota members based on whole genome sequencing of pure cultures obtained from chicken caecum.</title>
        <authorList>
            <person name="Medvecky M."/>
            <person name="Cejkova D."/>
            <person name="Polansky O."/>
            <person name="Karasova D."/>
            <person name="Kubasova T."/>
            <person name="Cizek A."/>
            <person name="Rychlik I."/>
        </authorList>
    </citation>
    <scope>NUCLEOTIDE SEQUENCE [LARGE SCALE GENOMIC DNA]</scope>
    <source>
        <strain evidence="3">An149</strain>
    </source>
</reference>